<evidence type="ECO:0000256" key="9">
    <source>
        <dbReference type="ARBA" id="ARBA00023295"/>
    </source>
</evidence>
<dbReference type="InterPro" id="IPR018087">
    <property type="entry name" value="Glyco_hydro_5_CS"/>
</dbReference>
<dbReference type="Proteomes" id="UP000722485">
    <property type="component" value="Unassembled WGS sequence"/>
</dbReference>
<keyword evidence="7" id="KW-0119">Carbohydrate metabolism</keyword>
<dbReference type="FunFam" id="3.20.20.80:FF:000124">
    <property type="entry name" value="Exported cellulase"/>
    <property type="match status" value="1"/>
</dbReference>
<evidence type="ECO:0000259" key="16">
    <source>
        <dbReference type="Pfam" id="PF00150"/>
    </source>
</evidence>
<dbReference type="PANTHER" id="PTHR34142:SF5">
    <property type="entry name" value="CBM1 DOMAIN-CONTAINING PROTEIN"/>
    <property type="match status" value="1"/>
</dbReference>
<gene>
    <name evidence="17" type="ORF">G7Z17_g6065</name>
</gene>
<feature type="signal peptide" evidence="15">
    <location>
        <begin position="1"/>
        <end position="19"/>
    </location>
</feature>
<feature type="domain" description="Glycoside hydrolase family 5" evidence="16">
    <location>
        <begin position="61"/>
        <end position="307"/>
    </location>
</feature>
<feature type="compositionally biased region" description="Low complexity" evidence="14">
    <location>
        <begin position="368"/>
        <end position="388"/>
    </location>
</feature>
<dbReference type="GO" id="GO:0008810">
    <property type="term" value="F:cellulase activity"/>
    <property type="evidence" value="ECO:0007669"/>
    <property type="project" value="UniProtKB-EC"/>
</dbReference>
<dbReference type="AlphaFoldDB" id="A0A9P5HAY3"/>
<evidence type="ECO:0000256" key="2">
    <source>
        <dbReference type="ARBA" id="ARBA00005641"/>
    </source>
</evidence>
<comment type="caution">
    <text evidence="17">The sequence shown here is derived from an EMBL/GenBank/DDBJ whole genome shotgun (WGS) entry which is preliminary data.</text>
</comment>
<evidence type="ECO:0000256" key="14">
    <source>
        <dbReference type="SAM" id="MobiDB-lite"/>
    </source>
</evidence>
<dbReference type="Pfam" id="PF00150">
    <property type="entry name" value="Cellulase"/>
    <property type="match status" value="1"/>
</dbReference>
<organism evidence="17 18">
    <name type="scientific">Cylindrodendrum hubeiense</name>
    <dbReference type="NCBI Taxonomy" id="595255"/>
    <lineage>
        <taxon>Eukaryota</taxon>
        <taxon>Fungi</taxon>
        <taxon>Dikarya</taxon>
        <taxon>Ascomycota</taxon>
        <taxon>Pezizomycotina</taxon>
        <taxon>Sordariomycetes</taxon>
        <taxon>Hypocreomycetidae</taxon>
        <taxon>Hypocreales</taxon>
        <taxon>Nectriaceae</taxon>
        <taxon>Cylindrodendrum</taxon>
    </lineage>
</organism>
<accession>A0A9P5HAY3</accession>
<evidence type="ECO:0000256" key="8">
    <source>
        <dbReference type="ARBA" id="ARBA00023283"/>
    </source>
</evidence>
<dbReference type="Gene3D" id="3.20.20.80">
    <property type="entry name" value="Glycosidases"/>
    <property type="match status" value="1"/>
</dbReference>
<proteinExistence type="inferred from homology"/>
<comment type="function">
    <text evidence="11">Endoglucanase (EG) that cleaves the internal beta-1,4-glucosidic bonds in cellulose. The degradation of cellulose involves an interplay between different cellulolytic enzymes. Hydrolysis starts with EGs, which cut internal glycosidic linkages to reduce the polymerization degree of the substrate and creates new chain ends for exocellobiohydrolases (CBHs). The CBH release the disaccharide cellobiose from the non-reducing end of the cellulose polymer chain. Finally, beta-1,4-glucosidases hydrolyze the cellobiose and other short cello-oligosaccharides into glucose units.</text>
</comment>
<evidence type="ECO:0000256" key="6">
    <source>
        <dbReference type="ARBA" id="ARBA00023001"/>
    </source>
</evidence>
<dbReference type="GO" id="GO:0030245">
    <property type="term" value="P:cellulose catabolic process"/>
    <property type="evidence" value="ECO:0007669"/>
    <property type="project" value="UniProtKB-KW"/>
</dbReference>
<comment type="similarity">
    <text evidence="2 13">Belongs to the glycosyl hydrolase 5 (cellulase A) family.</text>
</comment>
<keyword evidence="9 13" id="KW-0326">Glycosidase</keyword>
<feature type="chain" id="PRO_5040287914" description="Endoglucanase EG-II" evidence="15">
    <location>
        <begin position="20"/>
        <end position="449"/>
    </location>
</feature>
<evidence type="ECO:0000256" key="10">
    <source>
        <dbReference type="ARBA" id="ARBA00023326"/>
    </source>
</evidence>
<protein>
    <recommendedName>
        <fullName evidence="12">Endoglucanase EG-II</fullName>
        <ecNumber evidence="3">3.2.1.4</ecNumber>
    </recommendedName>
</protein>
<keyword evidence="6" id="KW-0136">Cellulose degradation</keyword>
<evidence type="ECO:0000256" key="7">
    <source>
        <dbReference type="ARBA" id="ARBA00023277"/>
    </source>
</evidence>
<evidence type="ECO:0000313" key="18">
    <source>
        <dbReference type="Proteomes" id="UP000722485"/>
    </source>
</evidence>
<keyword evidence="8" id="KW-0873">Pyrrolidone carboxylic acid</keyword>
<evidence type="ECO:0000256" key="3">
    <source>
        <dbReference type="ARBA" id="ARBA00012601"/>
    </source>
</evidence>
<feature type="region of interest" description="Disordered" evidence="14">
    <location>
        <begin position="348"/>
        <end position="423"/>
    </location>
</feature>
<dbReference type="InterPro" id="IPR001547">
    <property type="entry name" value="Glyco_hydro_5"/>
</dbReference>
<dbReference type="EC" id="3.2.1.4" evidence="3"/>
<keyword evidence="4 15" id="KW-0732">Signal</keyword>
<dbReference type="EMBL" id="JAANBB010000110">
    <property type="protein sequence ID" value="KAF7549933.1"/>
    <property type="molecule type" value="Genomic_DNA"/>
</dbReference>
<sequence length="449" mass="48086">MHTSASLFAGLALVSSALGRVKYVGVAIPGFDFGCDIDGSCPINDIVNPPLPELGGGDGPAQMKHFVENDGFNVFRLPTSWQYIVNSVLGDLDENNFGYYDKLMQACLDTGAYCMIDLHNFARFDDGIIGQGGASNEVYADLWTQLAKRYVKDDRVIFGLMNEPHDLDINLWADSCQAAVTAIRKAGATKHMILLPGTNFASAETFVSSGSADALGAVSNLDGSKDGLYLDLHKYLDENNSGTFTECTTDNVEGFTNIATWLRKNKRKAMISESGASMSESCMEKFCTQNKFIADNDDVFEGFVAWGAGSFGFDYVLTLTPSGSPGDYTDNKLLKQCVIAPFLEDASEETSTSTSATKTKTKTKTKTEASSSHSETEEATSTNTAESTQRVFKEETTTASAPTATATEPPTSNAATSDDDSAGVRSSEAVAGSLLFAAMALLHTGLRFI</sequence>
<dbReference type="PANTHER" id="PTHR34142">
    <property type="entry name" value="ENDO-BETA-1,4-GLUCANASE A"/>
    <property type="match status" value="1"/>
</dbReference>
<feature type="compositionally biased region" description="Low complexity" evidence="14">
    <location>
        <begin position="349"/>
        <end position="358"/>
    </location>
</feature>
<keyword evidence="5 13" id="KW-0378">Hydrolase</keyword>
<dbReference type="PROSITE" id="PS00659">
    <property type="entry name" value="GLYCOSYL_HYDROL_F5"/>
    <property type="match status" value="1"/>
</dbReference>
<comment type="catalytic activity">
    <reaction evidence="1">
        <text>Endohydrolysis of (1-&gt;4)-beta-D-glucosidic linkages in cellulose, lichenin and cereal beta-D-glucans.</text>
        <dbReference type="EC" id="3.2.1.4"/>
    </reaction>
</comment>
<evidence type="ECO:0000256" key="15">
    <source>
        <dbReference type="SAM" id="SignalP"/>
    </source>
</evidence>
<name>A0A9P5HAY3_9HYPO</name>
<evidence type="ECO:0000256" key="1">
    <source>
        <dbReference type="ARBA" id="ARBA00000966"/>
    </source>
</evidence>
<evidence type="ECO:0000256" key="4">
    <source>
        <dbReference type="ARBA" id="ARBA00022729"/>
    </source>
</evidence>
<dbReference type="InterPro" id="IPR017853">
    <property type="entry name" value="GH"/>
</dbReference>
<dbReference type="SUPFAM" id="SSF51445">
    <property type="entry name" value="(Trans)glycosidases"/>
    <property type="match status" value="1"/>
</dbReference>
<evidence type="ECO:0000256" key="5">
    <source>
        <dbReference type="ARBA" id="ARBA00022801"/>
    </source>
</evidence>
<reference evidence="17" key="1">
    <citation type="submission" date="2020-03" db="EMBL/GenBank/DDBJ databases">
        <title>Draft Genome Sequence of Cylindrodendrum hubeiense.</title>
        <authorList>
            <person name="Buettner E."/>
            <person name="Kellner H."/>
        </authorList>
    </citation>
    <scope>NUCLEOTIDE SEQUENCE</scope>
    <source>
        <strain evidence="17">IHI 201604</strain>
    </source>
</reference>
<dbReference type="OrthoDB" id="5823761at2759"/>
<evidence type="ECO:0000256" key="13">
    <source>
        <dbReference type="RuleBase" id="RU361153"/>
    </source>
</evidence>
<feature type="compositionally biased region" description="Low complexity" evidence="14">
    <location>
        <begin position="397"/>
        <end position="416"/>
    </location>
</feature>
<evidence type="ECO:0000256" key="12">
    <source>
        <dbReference type="ARBA" id="ARBA00074271"/>
    </source>
</evidence>
<evidence type="ECO:0000256" key="11">
    <source>
        <dbReference type="ARBA" id="ARBA00059691"/>
    </source>
</evidence>
<evidence type="ECO:0000313" key="17">
    <source>
        <dbReference type="EMBL" id="KAF7549933.1"/>
    </source>
</evidence>
<keyword evidence="18" id="KW-1185">Reference proteome</keyword>
<keyword evidence="10" id="KW-0624">Polysaccharide degradation</keyword>